<accession>A0A3P7L702</accession>
<name>A0A3P7L702_DIBLA</name>
<keyword evidence="1" id="KW-0812">Transmembrane</keyword>
<protein>
    <submittedName>
        <fullName evidence="2">Uncharacterized protein</fullName>
    </submittedName>
</protein>
<gene>
    <name evidence="2" type="ORF">DILT_LOCUS8135</name>
</gene>
<feature type="transmembrane region" description="Helical" evidence="1">
    <location>
        <begin position="74"/>
        <end position="95"/>
    </location>
</feature>
<reference evidence="2 3" key="1">
    <citation type="submission" date="2018-11" db="EMBL/GenBank/DDBJ databases">
        <authorList>
            <consortium name="Pathogen Informatics"/>
        </authorList>
    </citation>
    <scope>NUCLEOTIDE SEQUENCE [LARGE SCALE GENOMIC DNA]</scope>
</reference>
<evidence type="ECO:0000313" key="3">
    <source>
        <dbReference type="Proteomes" id="UP000281553"/>
    </source>
</evidence>
<sequence length="166" mass="17698">MLRNNKAAGEDGTPAEIYKSCADTLVSWLHEVVGQAWRDETVPDDWGSGILMSVHKKGNKTKCENYRSISLINIAVKIFAISIIIIVVVVVLLIATVDAAGTVVGTTAAGRALRAGDLEQVPVEDNVMRKMMTLEESAQQSAQIGVLGLVLKVQGSAVVKVFGHLG</sequence>
<dbReference type="AlphaFoldDB" id="A0A3P7L702"/>
<proteinExistence type="predicted"/>
<keyword evidence="1" id="KW-0472">Membrane</keyword>
<dbReference type="Proteomes" id="UP000281553">
    <property type="component" value="Unassembled WGS sequence"/>
</dbReference>
<organism evidence="2 3">
    <name type="scientific">Dibothriocephalus latus</name>
    <name type="common">Fish tapeworm</name>
    <name type="synonym">Diphyllobothrium latum</name>
    <dbReference type="NCBI Taxonomy" id="60516"/>
    <lineage>
        <taxon>Eukaryota</taxon>
        <taxon>Metazoa</taxon>
        <taxon>Spiralia</taxon>
        <taxon>Lophotrochozoa</taxon>
        <taxon>Platyhelminthes</taxon>
        <taxon>Cestoda</taxon>
        <taxon>Eucestoda</taxon>
        <taxon>Diphyllobothriidea</taxon>
        <taxon>Diphyllobothriidae</taxon>
        <taxon>Dibothriocephalus</taxon>
    </lineage>
</organism>
<evidence type="ECO:0000313" key="2">
    <source>
        <dbReference type="EMBL" id="VDN12304.1"/>
    </source>
</evidence>
<dbReference type="EMBL" id="UYRU01053572">
    <property type="protein sequence ID" value="VDN12304.1"/>
    <property type="molecule type" value="Genomic_DNA"/>
</dbReference>
<evidence type="ECO:0000256" key="1">
    <source>
        <dbReference type="SAM" id="Phobius"/>
    </source>
</evidence>
<dbReference type="PANTHER" id="PTHR19446">
    <property type="entry name" value="REVERSE TRANSCRIPTASES"/>
    <property type="match status" value="1"/>
</dbReference>
<keyword evidence="1" id="KW-1133">Transmembrane helix</keyword>
<keyword evidence="3" id="KW-1185">Reference proteome</keyword>
<dbReference type="OrthoDB" id="6142323at2759"/>